<dbReference type="Gene3D" id="1.20.1410.10">
    <property type="entry name" value="I/LWEQ domain"/>
    <property type="match status" value="1"/>
</dbReference>
<comment type="similarity">
    <text evidence="3">Belongs to the CCNDBP1 family.</text>
</comment>
<evidence type="ECO:0000313" key="9">
    <source>
        <dbReference type="EMBL" id="KAB7505547.1"/>
    </source>
</evidence>
<dbReference type="Proteomes" id="UP000326759">
    <property type="component" value="Unassembled WGS sequence"/>
</dbReference>
<dbReference type="InterPro" id="IPR026907">
    <property type="entry name" value="GCIP-like"/>
</dbReference>
<keyword evidence="6" id="KW-0131">Cell cycle</keyword>
<dbReference type="PANTHER" id="PTHR15492:SF1">
    <property type="entry name" value="CYCLIN-D1-BINDING PROTEIN 1"/>
    <property type="match status" value="1"/>
</dbReference>
<dbReference type="GO" id="GO:0005737">
    <property type="term" value="C:cytoplasm"/>
    <property type="evidence" value="ECO:0007669"/>
    <property type="project" value="UniProtKB-SubCell"/>
</dbReference>
<dbReference type="InterPro" id="IPR049317">
    <property type="entry name" value="GCIP-like_N"/>
</dbReference>
<dbReference type="EMBL" id="SEYY01001196">
    <property type="protein sequence ID" value="KAB7505547.1"/>
    <property type="molecule type" value="Genomic_DNA"/>
</dbReference>
<dbReference type="Pfam" id="PF20936">
    <property type="entry name" value="GCIP_C"/>
    <property type="match status" value="1"/>
</dbReference>
<dbReference type="OrthoDB" id="41588at2759"/>
<keyword evidence="4" id="KW-0963">Cytoplasm</keyword>
<dbReference type="InterPro" id="IPR049318">
    <property type="entry name" value="GCIP_C"/>
</dbReference>
<dbReference type="AlphaFoldDB" id="A0A5N5TH25"/>
<dbReference type="Pfam" id="PF13324">
    <property type="entry name" value="GCIP_N"/>
    <property type="match status" value="1"/>
</dbReference>
<evidence type="ECO:0000256" key="2">
    <source>
        <dbReference type="ARBA" id="ARBA00004496"/>
    </source>
</evidence>
<evidence type="ECO:0000256" key="1">
    <source>
        <dbReference type="ARBA" id="ARBA00004123"/>
    </source>
</evidence>
<evidence type="ECO:0000256" key="3">
    <source>
        <dbReference type="ARBA" id="ARBA00008940"/>
    </source>
</evidence>
<name>A0A5N5TH25_9CRUS</name>
<evidence type="ECO:0000259" key="8">
    <source>
        <dbReference type="Pfam" id="PF20936"/>
    </source>
</evidence>
<keyword evidence="10" id="KW-1185">Reference proteome</keyword>
<evidence type="ECO:0000256" key="6">
    <source>
        <dbReference type="ARBA" id="ARBA00023306"/>
    </source>
</evidence>
<comment type="caution">
    <text evidence="9">The sequence shown here is derived from an EMBL/GenBank/DDBJ whole genome shotgun (WGS) entry which is preliminary data.</text>
</comment>
<evidence type="ECO:0000256" key="5">
    <source>
        <dbReference type="ARBA" id="ARBA00023242"/>
    </source>
</evidence>
<protein>
    <submittedName>
        <fullName evidence="9">Cyclin-D1-binding protein 1-like protein</fullName>
    </submittedName>
</protein>
<evidence type="ECO:0000259" key="7">
    <source>
        <dbReference type="Pfam" id="PF13324"/>
    </source>
</evidence>
<sequence length="337" mass="37418">MNQLGFGNILQSSMENLLLVEKQLREKSLSTSSPNQTQNIGQFWSEISLVSEKLSYECTKLCLCCTGYSLPTSSEISALLLGIEQTVLALVSVCYKFNPLWGNTLHQALIASTVEAVQSTRKLIRIIKDEGGSGVNDMYKQATGIIWEGCKNLQKCPHSNKEAVFSQFEEQGSMVSDAFEEISETLKGDGADFNDFEGDSSDGESFEPCKWSEQDKLTINPSYNVIKAAKIFYDKISPLLKEESLDSDKHNADLDQLAEDCKPITQLIDTLILELYPPVNVENMDSQTRSLGSQLLTGIKTASNSFLVTEDLQPSLEFISKAVDHNLNKMKDILKDL</sequence>
<accession>A0A5N5TH25</accession>
<reference evidence="9 10" key="1">
    <citation type="journal article" date="2019" name="PLoS Biol.">
        <title>Sex chromosomes control vertical transmission of feminizing Wolbachia symbionts in an isopod.</title>
        <authorList>
            <person name="Becking T."/>
            <person name="Chebbi M.A."/>
            <person name="Giraud I."/>
            <person name="Moumen B."/>
            <person name="Laverre T."/>
            <person name="Caubet Y."/>
            <person name="Peccoud J."/>
            <person name="Gilbert C."/>
            <person name="Cordaux R."/>
        </authorList>
    </citation>
    <scope>NUCLEOTIDE SEQUENCE [LARGE SCALE GENOMIC DNA]</scope>
    <source>
        <strain evidence="9">ANa2</strain>
        <tissue evidence="9">Whole body excluding digestive tract and cuticle</tissue>
    </source>
</reference>
<dbReference type="GO" id="GO:0005634">
    <property type="term" value="C:nucleus"/>
    <property type="evidence" value="ECO:0007669"/>
    <property type="project" value="UniProtKB-SubCell"/>
</dbReference>
<evidence type="ECO:0000256" key="4">
    <source>
        <dbReference type="ARBA" id="ARBA00022490"/>
    </source>
</evidence>
<feature type="domain" description="Cyclin-D1-binding protein 1-like N-terminal" evidence="7">
    <location>
        <begin position="50"/>
        <end position="186"/>
    </location>
</feature>
<organism evidence="9 10">
    <name type="scientific">Armadillidium nasatum</name>
    <dbReference type="NCBI Taxonomy" id="96803"/>
    <lineage>
        <taxon>Eukaryota</taxon>
        <taxon>Metazoa</taxon>
        <taxon>Ecdysozoa</taxon>
        <taxon>Arthropoda</taxon>
        <taxon>Crustacea</taxon>
        <taxon>Multicrustacea</taxon>
        <taxon>Malacostraca</taxon>
        <taxon>Eumalacostraca</taxon>
        <taxon>Peracarida</taxon>
        <taxon>Isopoda</taxon>
        <taxon>Oniscidea</taxon>
        <taxon>Crinocheta</taxon>
        <taxon>Armadillidiidae</taxon>
        <taxon>Armadillidium</taxon>
    </lineage>
</organism>
<comment type="subcellular location">
    <subcellularLocation>
        <location evidence="2">Cytoplasm</location>
    </subcellularLocation>
    <subcellularLocation>
        <location evidence="1">Nucleus</location>
    </subcellularLocation>
</comment>
<proteinExistence type="inferred from homology"/>
<gene>
    <name evidence="9" type="primary">ccndbp1</name>
    <name evidence="9" type="ORF">Anas_00305</name>
</gene>
<evidence type="ECO:0000313" key="10">
    <source>
        <dbReference type="Proteomes" id="UP000326759"/>
    </source>
</evidence>
<feature type="domain" description="Cyclin-D1-binding protein 1-like C-terminal" evidence="8">
    <location>
        <begin position="203"/>
        <end position="293"/>
    </location>
</feature>
<keyword evidence="5" id="KW-0539">Nucleus</keyword>
<dbReference type="Gene3D" id="1.20.1420.10">
    <property type="entry name" value="Talin, central domain"/>
    <property type="match status" value="1"/>
</dbReference>
<dbReference type="PANTHER" id="PTHR15492">
    <property type="entry name" value="CYCLIN D1-BINDING PROTEIN 1"/>
    <property type="match status" value="1"/>
</dbReference>